<comment type="caution">
    <text evidence="1">The sequence shown here is derived from an EMBL/GenBank/DDBJ whole genome shotgun (WGS) entry which is preliminary data.</text>
</comment>
<sequence length="117" mass="13550">MIIYESRKDESFHFTLETDLPKKLLQFCFLNCFAICCFMINENARILDSLHYSSFLILPSISSFRSPIFDANWSETVQICCMIKKRPDLRSIPPEISALNHTSYRSTLTIQQTSVTS</sequence>
<keyword evidence="2" id="KW-1185">Reference proteome</keyword>
<reference evidence="1" key="1">
    <citation type="submission" date="2019-11" db="EMBL/GenBank/DDBJ databases">
        <title>The nuclear and mitochondrial genomes of Frieseomelitta varia - a highly eusocial stingless bee (Meliponini) with a permanently sterile worker caste.</title>
        <authorList>
            <person name="Freitas F.C.P."/>
            <person name="Lourenco A.P."/>
            <person name="Nunes F.M.F."/>
            <person name="Paschoal A.R."/>
            <person name="Abreu F.C.P."/>
            <person name="Barbin F.O."/>
            <person name="Bataglia L."/>
            <person name="Cardoso-Junior C.A.M."/>
            <person name="Cervoni M.S."/>
            <person name="Silva S.R."/>
            <person name="Dalarmi F."/>
            <person name="Del Lama M.A."/>
            <person name="Depintor T.S."/>
            <person name="Ferreira K.M."/>
            <person name="Goria P.S."/>
            <person name="Jaskot M.C."/>
            <person name="Lago D.C."/>
            <person name="Luna-Lucena D."/>
            <person name="Moda L.M."/>
            <person name="Nascimento L."/>
            <person name="Pedrino M."/>
            <person name="Rabico F.O."/>
            <person name="Sanches F.C."/>
            <person name="Santos D.E."/>
            <person name="Santos C.G."/>
            <person name="Vieira J."/>
            <person name="Lopes T.F."/>
            <person name="Barchuk A.R."/>
            <person name="Hartfelder K."/>
            <person name="Simoes Z.L.P."/>
            <person name="Bitondi M.M.G."/>
            <person name="Pinheiro D.G."/>
        </authorList>
    </citation>
    <scope>NUCLEOTIDE SEQUENCE</scope>
    <source>
        <strain evidence="1">USP_RPSP 00005682</strain>
        <tissue evidence="1">Whole individual</tissue>
    </source>
</reference>
<evidence type="ECO:0000313" key="1">
    <source>
        <dbReference type="EMBL" id="KAF3427408.1"/>
    </source>
</evidence>
<protein>
    <submittedName>
        <fullName evidence="1">Uncharacterized protein</fullName>
    </submittedName>
</protein>
<dbReference type="EMBL" id="WNWW01000255">
    <property type="protein sequence ID" value="KAF3427408.1"/>
    <property type="molecule type" value="Genomic_DNA"/>
</dbReference>
<proteinExistence type="predicted"/>
<dbReference type="AlphaFoldDB" id="A0A833WC52"/>
<gene>
    <name evidence="1" type="ORF">E2986_08363</name>
</gene>
<organism evidence="1 2">
    <name type="scientific">Frieseomelitta varia</name>
    <dbReference type="NCBI Taxonomy" id="561572"/>
    <lineage>
        <taxon>Eukaryota</taxon>
        <taxon>Metazoa</taxon>
        <taxon>Ecdysozoa</taxon>
        <taxon>Arthropoda</taxon>
        <taxon>Hexapoda</taxon>
        <taxon>Insecta</taxon>
        <taxon>Pterygota</taxon>
        <taxon>Neoptera</taxon>
        <taxon>Endopterygota</taxon>
        <taxon>Hymenoptera</taxon>
        <taxon>Apocrita</taxon>
        <taxon>Aculeata</taxon>
        <taxon>Apoidea</taxon>
        <taxon>Anthophila</taxon>
        <taxon>Apidae</taxon>
        <taxon>Frieseomelitta</taxon>
    </lineage>
</organism>
<accession>A0A833WC52</accession>
<evidence type="ECO:0000313" key="2">
    <source>
        <dbReference type="Proteomes" id="UP000655588"/>
    </source>
</evidence>
<dbReference type="Proteomes" id="UP000655588">
    <property type="component" value="Unassembled WGS sequence"/>
</dbReference>
<name>A0A833WC52_9HYME</name>